<dbReference type="InterPro" id="IPR012910">
    <property type="entry name" value="Plug_dom"/>
</dbReference>
<keyword evidence="14" id="KW-0675">Receptor</keyword>
<evidence type="ECO:0000313" key="15">
    <source>
        <dbReference type="Proteomes" id="UP001160625"/>
    </source>
</evidence>
<evidence type="ECO:0000256" key="8">
    <source>
        <dbReference type="PROSITE-ProRule" id="PRU01360"/>
    </source>
</evidence>
<dbReference type="PROSITE" id="PS52016">
    <property type="entry name" value="TONB_DEPENDENT_REC_3"/>
    <property type="match status" value="1"/>
</dbReference>
<feature type="region of interest" description="Disordered" evidence="10">
    <location>
        <begin position="53"/>
        <end position="76"/>
    </location>
</feature>
<proteinExistence type="inferred from homology"/>
<evidence type="ECO:0000256" key="4">
    <source>
        <dbReference type="ARBA" id="ARBA00022692"/>
    </source>
</evidence>
<reference evidence="14" key="1">
    <citation type="submission" date="2023-04" db="EMBL/GenBank/DDBJ databases">
        <title>Sphingomonas sp. MAHUQ-71 isolated from rice field.</title>
        <authorList>
            <person name="Huq M.A."/>
        </authorList>
    </citation>
    <scope>NUCLEOTIDE SEQUENCE</scope>
    <source>
        <strain evidence="14">MAHUQ-71</strain>
    </source>
</reference>
<evidence type="ECO:0000256" key="7">
    <source>
        <dbReference type="ARBA" id="ARBA00023237"/>
    </source>
</evidence>
<organism evidence="14 15">
    <name type="scientific">Sphingomonas oryzagri</name>
    <dbReference type="NCBI Taxonomy" id="3042314"/>
    <lineage>
        <taxon>Bacteria</taxon>
        <taxon>Pseudomonadati</taxon>
        <taxon>Pseudomonadota</taxon>
        <taxon>Alphaproteobacteria</taxon>
        <taxon>Sphingomonadales</taxon>
        <taxon>Sphingomonadaceae</taxon>
        <taxon>Sphingomonas</taxon>
    </lineage>
</organism>
<evidence type="ECO:0000256" key="3">
    <source>
        <dbReference type="ARBA" id="ARBA00022452"/>
    </source>
</evidence>
<dbReference type="InterPro" id="IPR036942">
    <property type="entry name" value="Beta-barrel_TonB_sf"/>
</dbReference>
<dbReference type="Pfam" id="PF00593">
    <property type="entry name" value="TonB_dep_Rec_b-barrel"/>
    <property type="match status" value="1"/>
</dbReference>
<feature type="domain" description="TonB-dependent receptor-like beta-barrel" evidence="12">
    <location>
        <begin position="251"/>
        <end position="750"/>
    </location>
</feature>
<dbReference type="SUPFAM" id="SSF56935">
    <property type="entry name" value="Porins"/>
    <property type="match status" value="1"/>
</dbReference>
<gene>
    <name evidence="14" type="ORF">QGN17_06280</name>
</gene>
<dbReference type="RefSeq" id="WP_281043642.1">
    <property type="nucleotide sequence ID" value="NZ_JARYGZ010000001.1"/>
</dbReference>
<comment type="caution">
    <text evidence="14">The sequence shown here is derived from an EMBL/GenBank/DDBJ whole genome shotgun (WGS) entry which is preliminary data.</text>
</comment>
<evidence type="ECO:0000256" key="6">
    <source>
        <dbReference type="ARBA" id="ARBA00023136"/>
    </source>
</evidence>
<name>A0ABT6MZC0_9SPHN</name>
<dbReference type="CDD" id="cd01347">
    <property type="entry name" value="ligand_gated_channel"/>
    <property type="match status" value="1"/>
</dbReference>
<dbReference type="PANTHER" id="PTHR32552">
    <property type="entry name" value="FERRICHROME IRON RECEPTOR-RELATED"/>
    <property type="match status" value="1"/>
</dbReference>
<dbReference type="EMBL" id="JARYGZ010000001">
    <property type="protein sequence ID" value="MDH7638332.1"/>
    <property type="molecule type" value="Genomic_DNA"/>
</dbReference>
<dbReference type="Proteomes" id="UP001160625">
    <property type="component" value="Unassembled WGS sequence"/>
</dbReference>
<evidence type="ECO:0000256" key="11">
    <source>
        <dbReference type="SAM" id="SignalP"/>
    </source>
</evidence>
<evidence type="ECO:0000313" key="14">
    <source>
        <dbReference type="EMBL" id="MDH7638332.1"/>
    </source>
</evidence>
<feature type="signal peptide" evidence="11">
    <location>
        <begin position="1"/>
        <end position="31"/>
    </location>
</feature>
<keyword evidence="7 8" id="KW-0998">Cell outer membrane</keyword>
<keyword evidence="3 8" id="KW-1134">Transmembrane beta strand</keyword>
<evidence type="ECO:0000256" key="2">
    <source>
        <dbReference type="ARBA" id="ARBA00022448"/>
    </source>
</evidence>
<evidence type="ECO:0000259" key="13">
    <source>
        <dbReference type="Pfam" id="PF07715"/>
    </source>
</evidence>
<keyword evidence="15" id="KW-1185">Reference proteome</keyword>
<evidence type="ECO:0000256" key="10">
    <source>
        <dbReference type="SAM" id="MobiDB-lite"/>
    </source>
</evidence>
<feature type="chain" id="PRO_5046118180" evidence="11">
    <location>
        <begin position="32"/>
        <end position="782"/>
    </location>
</feature>
<keyword evidence="11" id="KW-0732">Signal</keyword>
<accession>A0ABT6MZC0</accession>
<keyword evidence="2 8" id="KW-0813">Transport</keyword>
<feature type="domain" description="TonB-dependent receptor plug" evidence="13">
    <location>
        <begin position="73"/>
        <end position="172"/>
    </location>
</feature>
<dbReference type="InterPro" id="IPR000531">
    <property type="entry name" value="Beta-barrel_TonB"/>
</dbReference>
<keyword evidence="4 8" id="KW-0812">Transmembrane</keyword>
<dbReference type="PANTHER" id="PTHR32552:SF83">
    <property type="entry name" value="BLR3904 PROTEIN"/>
    <property type="match status" value="1"/>
</dbReference>
<evidence type="ECO:0000256" key="1">
    <source>
        <dbReference type="ARBA" id="ARBA00004571"/>
    </source>
</evidence>
<dbReference type="Gene3D" id="2.40.170.20">
    <property type="entry name" value="TonB-dependent receptor, beta-barrel domain"/>
    <property type="match status" value="1"/>
</dbReference>
<keyword evidence="5 9" id="KW-0798">TonB box</keyword>
<sequence>MRRGSLTNGRTRTFLAASCIGAALVPAGAIAQSADVSSPAPQEKALGGVTVTDTAIDDAPGNQLESPKRTRSVRDTPQTITVLTGEVLEQQNLLSLKDALSTVPGITFGAGEGGSGYGDSINFRGYSANTDITVDGVRDSAQYNRSDSFDTDQIEVTNGANSVISGVGSVGGSINIVSKNPLARDQTILSGGVGTANYYRGTVDTNKRVNDLIAVRLNAMYHRNDVPGRDVENARRWGIAPSVTIGIDSPTRLTLAYLHQEDHNIPQYGVPYFNGPVPGVDRSDYFGYRNLDTQRINVDRFTMTFDHEFSDTTSIRNLARWQDVRQRTIVDPPQGTYCLANGVSSAGAACAYPGYYQPSGPRGNERVTDNQLMFDQIDVKSVFNTGPIEHTIDVGGAVTWEKFNLSTGNVLRNADGTIPALPLMDFTDPNQLATGPAGFAYGSNVWTGPVNFIESARQAGELTNYAAYLFDTMKLGKVEFSGGVRVERNEGSYRADTVSTDAATLGQVTRGTTFTNDDTLLSYRLGLTYKPIEAVSLYVAYGNSQTPSKNAVNGSCTAATCSVDPASAKNYEIGAKAQVLDGLLLTVAAFRNERDKYLVASNDPAVPDQQLDGKSRVDGIAVGASGRVTKAWTITANYTYLKSKLIRSVSRFCLENPGSTGCANSVDNPDPGAGSLLTQTPKNSGSIFTTYKLPFGLSVGYGATYQGSFAFNTPTLAAPTVLRAKSYWVHQAYFAYDFTRNISAQINVKNFTNAHYYTRIRNNGWATPGDARSAVLTLNVKL</sequence>
<dbReference type="Pfam" id="PF07715">
    <property type="entry name" value="Plug"/>
    <property type="match status" value="1"/>
</dbReference>
<dbReference type="Gene3D" id="2.170.130.10">
    <property type="entry name" value="TonB-dependent receptor, plug domain"/>
    <property type="match status" value="1"/>
</dbReference>
<evidence type="ECO:0000256" key="5">
    <source>
        <dbReference type="ARBA" id="ARBA00023077"/>
    </source>
</evidence>
<comment type="similarity">
    <text evidence="8 9">Belongs to the TonB-dependent receptor family.</text>
</comment>
<protein>
    <submittedName>
        <fullName evidence="14">TonB-dependent receptor</fullName>
    </submittedName>
</protein>
<evidence type="ECO:0000259" key="12">
    <source>
        <dbReference type="Pfam" id="PF00593"/>
    </source>
</evidence>
<evidence type="ECO:0000256" key="9">
    <source>
        <dbReference type="RuleBase" id="RU003357"/>
    </source>
</evidence>
<dbReference type="InterPro" id="IPR039426">
    <property type="entry name" value="TonB-dep_rcpt-like"/>
</dbReference>
<keyword evidence="6 8" id="KW-0472">Membrane</keyword>
<dbReference type="InterPro" id="IPR037066">
    <property type="entry name" value="Plug_dom_sf"/>
</dbReference>
<comment type="subcellular location">
    <subcellularLocation>
        <location evidence="1 8">Cell outer membrane</location>
        <topology evidence="1 8">Multi-pass membrane protein</topology>
    </subcellularLocation>
</comment>